<evidence type="ECO:0000313" key="1">
    <source>
        <dbReference type="EMBL" id="MPM63878.1"/>
    </source>
</evidence>
<name>A0A645BFN4_9ZZZZ</name>
<dbReference type="AlphaFoldDB" id="A0A645BFN4"/>
<comment type="caution">
    <text evidence="1">The sequence shown here is derived from an EMBL/GenBank/DDBJ whole genome shotgun (WGS) entry which is preliminary data.</text>
</comment>
<dbReference type="EMBL" id="VSSQ01019650">
    <property type="protein sequence ID" value="MPM63878.1"/>
    <property type="molecule type" value="Genomic_DNA"/>
</dbReference>
<gene>
    <name evidence="1" type="ORF">SDC9_110762</name>
</gene>
<proteinExistence type="predicted"/>
<reference evidence="1" key="1">
    <citation type="submission" date="2019-08" db="EMBL/GenBank/DDBJ databases">
        <authorList>
            <person name="Kucharzyk K."/>
            <person name="Murdoch R.W."/>
            <person name="Higgins S."/>
            <person name="Loffler F."/>
        </authorList>
    </citation>
    <scope>NUCLEOTIDE SEQUENCE</scope>
</reference>
<accession>A0A645BFN4</accession>
<protein>
    <submittedName>
        <fullName evidence="1">Uncharacterized protein</fullName>
    </submittedName>
</protein>
<organism evidence="1">
    <name type="scientific">bioreactor metagenome</name>
    <dbReference type="NCBI Taxonomy" id="1076179"/>
    <lineage>
        <taxon>unclassified sequences</taxon>
        <taxon>metagenomes</taxon>
        <taxon>ecological metagenomes</taxon>
    </lineage>
</organism>
<sequence length="224" mass="24502">MYLIVKGDHLAVNLGPDHAVADLAVDGVCKVDGGRTDRQVNQVAAGRKDKDFVVKKVDFKGRHEVLGVGGCRLDFKELAHPFEFPVERILLGHAPLVFPVGRDAELRRAVHIPSADLNLKGHAFGTDDGGMNALIHVGFRGRNIVFELAGNGAPHVVDDAQHIVAFLDCVDDDSNCVKVINFGQRLVLLIHFIIDTVNMLYAAFDFGPRKLRADALLELFHDAV</sequence>